<feature type="repeat" description="ANK" evidence="3">
    <location>
        <begin position="52"/>
        <end position="84"/>
    </location>
</feature>
<dbReference type="InParanoid" id="A0A0C3BIH9"/>
<reference evidence="4 5" key="1">
    <citation type="submission" date="2014-04" db="EMBL/GenBank/DDBJ databases">
        <authorList>
            <consortium name="DOE Joint Genome Institute"/>
            <person name="Kuo A."/>
            <person name="Tarkka M."/>
            <person name="Buscot F."/>
            <person name="Kohler A."/>
            <person name="Nagy L.G."/>
            <person name="Floudas D."/>
            <person name="Copeland A."/>
            <person name="Barry K.W."/>
            <person name="Cichocki N."/>
            <person name="Veneault-Fourrey C."/>
            <person name="LaButti K."/>
            <person name="Lindquist E.A."/>
            <person name="Lipzen A."/>
            <person name="Lundell T."/>
            <person name="Morin E."/>
            <person name="Murat C."/>
            <person name="Sun H."/>
            <person name="Tunlid A."/>
            <person name="Henrissat B."/>
            <person name="Grigoriev I.V."/>
            <person name="Hibbett D.S."/>
            <person name="Martin F."/>
            <person name="Nordberg H.P."/>
            <person name="Cantor M.N."/>
            <person name="Hua S.X."/>
        </authorList>
    </citation>
    <scope>NUCLEOTIDE SEQUENCE [LARGE SCALE GENOMIC DNA]</scope>
    <source>
        <strain evidence="4 5">F 1598</strain>
    </source>
</reference>
<keyword evidence="5" id="KW-1185">Reference proteome</keyword>
<dbReference type="HOGENOM" id="CLU_000134_18_5_1"/>
<dbReference type="STRING" id="765440.A0A0C3BIH9"/>
<dbReference type="Pfam" id="PF00023">
    <property type="entry name" value="Ank"/>
    <property type="match status" value="1"/>
</dbReference>
<feature type="non-terminal residue" evidence="4">
    <location>
        <position position="1"/>
    </location>
</feature>
<dbReference type="PANTHER" id="PTHR24171">
    <property type="entry name" value="ANKYRIN REPEAT DOMAIN-CONTAINING PROTEIN 39-RELATED"/>
    <property type="match status" value="1"/>
</dbReference>
<dbReference type="Pfam" id="PF12796">
    <property type="entry name" value="Ank_2"/>
    <property type="match status" value="1"/>
</dbReference>
<evidence type="ECO:0000313" key="4">
    <source>
        <dbReference type="EMBL" id="KIM86098.1"/>
    </source>
</evidence>
<evidence type="ECO:0000256" key="1">
    <source>
        <dbReference type="ARBA" id="ARBA00022737"/>
    </source>
</evidence>
<dbReference type="AlphaFoldDB" id="A0A0C3BIH9"/>
<gene>
    <name evidence="4" type="ORF">PILCRDRAFT_45503</name>
</gene>
<evidence type="ECO:0000256" key="3">
    <source>
        <dbReference type="PROSITE-ProRule" id="PRU00023"/>
    </source>
</evidence>
<sequence length="128" mass="12973">IVRLLLDKGANVTHFGKSGTALTAASRGGHEVIARLLLARGAEIVINADGQYSGTALFAASEKGHENIVRLLLDKGADVAHSGTDGTALVAASEGGHEAIARLLLDQGAGININAEGEFKGTALFAAS</sequence>
<dbReference type="OrthoDB" id="194358at2759"/>
<dbReference type="PROSITE" id="PS50088">
    <property type="entry name" value="ANK_REPEAT"/>
    <property type="match status" value="2"/>
</dbReference>
<organism evidence="4 5">
    <name type="scientific">Piloderma croceum (strain F 1598)</name>
    <dbReference type="NCBI Taxonomy" id="765440"/>
    <lineage>
        <taxon>Eukaryota</taxon>
        <taxon>Fungi</taxon>
        <taxon>Dikarya</taxon>
        <taxon>Basidiomycota</taxon>
        <taxon>Agaricomycotina</taxon>
        <taxon>Agaricomycetes</taxon>
        <taxon>Agaricomycetidae</taxon>
        <taxon>Atheliales</taxon>
        <taxon>Atheliaceae</taxon>
        <taxon>Piloderma</taxon>
    </lineage>
</organism>
<dbReference type="PANTHER" id="PTHR24171:SF10">
    <property type="entry name" value="ANKYRIN REPEAT DOMAIN-CONTAINING PROTEIN 29-LIKE"/>
    <property type="match status" value="1"/>
</dbReference>
<proteinExistence type="predicted"/>
<dbReference type="SMART" id="SM00248">
    <property type="entry name" value="ANK"/>
    <property type="match status" value="3"/>
</dbReference>
<dbReference type="PROSITE" id="PS50297">
    <property type="entry name" value="ANK_REP_REGION"/>
    <property type="match status" value="1"/>
</dbReference>
<feature type="non-terminal residue" evidence="4">
    <location>
        <position position="128"/>
    </location>
</feature>
<dbReference type="Proteomes" id="UP000054166">
    <property type="component" value="Unassembled WGS sequence"/>
</dbReference>
<protein>
    <submittedName>
        <fullName evidence="4">Uncharacterized protein</fullName>
    </submittedName>
</protein>
<keyword evidence="2 3" id="KW-0040">ANK repeat</keyword>
<name>A0A0C3BIH9_PILCF</name>
<keyword evidence="1" id="KW-0677">Repeat</keyword>
<evidence type="ECO:0000313" key="5">
    <source>
        <dbReference type="Proteomes" id="UP000054166"/>
    </source>
</evidence>
<dbReference type="InterPro" id="IPR036770">
    <property type="entry name" value="Ankyrin_rpt-contain_sf"/>
</dbReference>
<dbReference type="Gene3D" id="1.25.40.20">
    <property type="entry name" value="Ankyrin repeat-containing domain"/>
    <property type="match status" value="2"/>
</dbReference>
<feature type="repeat" description="ANK" evidence="3">
    <location>
        <begin position="84"/>
        <end position="116"/>
    </location>
</feature>
<reference evidence="5" key="2">
    <citation type="submission" date="2015-01" db="EMBL/GenBank/DDBJ databases">
        <title>Evolutionary Origins and Diversification of the Mycorrhizal Mutualists.</title>
        <authorList>
            <consortium name="DOE Joint Genome Institute"/>
            <consortium name="Mycorrhizal Genomics Consortium"/>
            <person name="Kohler A."/>
            <person name="Kuo A."/>
            <person name="Nagy L.G."/>
            <person name="Floudas D."/>
            <person name="Copeland A."/>
            <person name="Barry K.W."/>
            <person name="Cichocki N."/>
            <person name="Veneault-Fourrey C."/>
            <person name="LaButti K."/>
            <person name="Lindquist E.A."/>
            <person name="Lipzen A."/>
            <person name="Lundell T."/>
            <person name="Morin E."/>
            <person name="Murat C."/>
            <person name="Riley R."/>
            <person name="Ohm R."/>
            <person name="Sun H."/>
            <person name="Tunlid A."/>
            <person name="Henrissat B."/>
            <person name="Grigoriev I.V."/>
            <person name="Hibbett D.S."/>
            <person name="Martin F."/>
        </authorList>
    </citation>
    <scope>NUCLEOTIDE SEQUENCE [LARGE SCALE GENOMIC DNA]</scope>
    <source>
        <strain evidence="5">F 1598</strain>
    </source>
</reference>
<dbReference type="InterPro" id="IPR002110">
    <property type="entry name" value="Ankyrin_rpt"/>
</dbReference>
<dbReference type="EMBL" id="KN832983">
    <property type="protein sequence ID" value="KIM86098.1"/>
    <property type="molecule type" value="Genomic_DNA"/>
</dbReference>
<evidence type="ECO:0000256" key="2">
    <source>
        <dbReference type="ARBA" id="ARBA00023043"/>
    </source>
</evidence>
<accession>A0A0C3BIH9</accession>
<dbReference type="SUPFAM" id="SSF48403">
    <property type="entry name" value="Ankyrin repeat"/>
    <property type="match status" value="1"/>
</dbReference>